<keyword evidence="2" id="KW-1185">Reference proteome</keyword>
<evidence type="ECO:0000313" key="2">
    <source>
        <dbReference type="Proteomes" id="UP001165960"/>
    </source>
</evidence>
<accession>A0ACC2UK30</accession>
<reference evidence="1" key="1">
    <citation type="submission" date="2022-04" db="EMBL/GenBank/DDBJ databases">
        <title>Genome of the entomopathogenic fungus Entomophthora muscae.</title>
        <authorList>
            <person name="Elya C."/>
            <person name="Lovett B.R."/>
            <person name="Lee E."/>
            <person name="Macias A.M."/>
            <person name="Hajek A.E."/>
            <person name="De Bivort B.L."/>
            <person name="Kasson M.T."/>
            <person name="De Fine Licht H.H."/>
            <person name="Stajich J.E."/>
        </authorList>
    </citation>
    <scope>NUCLEOTIDE SEQUENCE</scope>
    <source>
        <strain evidence="1">Berkeley</strain>
    </source>
</reference>
<protein>
    <submittedName>
        <fullName evidence="1">Uncharacterized protein</fullName>
    </submittedName>
</protein>
<organism evidence="1 2">
    <name type="scientific">Entomophthora muscae</name>
    <dbReference type="NCBI Taxonomy" id="34485"/>
    <lineage>
        <taxon>Eukaryota</taxon>
        <taxon>Fungi</taxon>
        <taxon>Fungi incertae sedis</taxon>
        <taxon>Zoopagomycota</taxon>
        <taxon>Entomophthoromycotina</taxon>
        <taxon>Entomophthoromycetes</taxon>
        <taxon>Entomophthorales</taxon>
        <taxon>Entomophthoraceae</taxon>
        <taxon>Entomophthora</taxon>
    </lineage>
</organism>
<dbReference type="Proteomes" id="UP001165960">
    <property type="component" value="Unassembled WGS sequence"/>
</dbReference>
<evidence type="ECO:0000313" key="1">
    <source>
        <dbReference type="EMBL" id="KAJ9087126.1"/>
    </source>
</evidence>
<dbReference type="EMBL" id="QTSX02000347">
    <property type="protein sequence ID" value="KAJ9087126.1"/>
    <property type="molecule type" value="Genomic_DNA"/>
</dbReference>
<name>A0ACC2UK30_9FUNG</name>
<proteinExistence type="predicted"/>
<comment type="caution">
    <text evidence="1">The sequence shown here is derived from an EMBL/GenBank/DDBJ whole genome shotgun (WGS) entry which is preliminary data.</text>
</comment>
<sequence>MNLTSLMLHQISLIFSKIIQIKQTAQTPSLQGLQRACHYCQVHQEACKGKVSYSLSPHSLSPPSSSPSPHHSLPNKSNNDLTDHSFYQSEDNSKPTQERHTKKGKAAKEPTSSSGNKKEDSKQASKTLSLPPPNGSSPLTSDFQEESEDYFNNFKASGHMTWDPLCFPCYFLIISVKGSSVYIADNYIFHCNNQKGATKSKHFVCEDKS</sequence>
<gene>
    <name evidence="1" type="ORF">DSO57_1036358</name>
</gene>